<reference evidence="3" key="1">
    <citation type="submission" date="2016-11" db="UniProtKB">
        <authorList>
            <consortium name="WormBaseParasite"/>
        </authorList>
    </citation>
    <scope>IDENTIFICATION</scope>
</reference>
<evidence type="ECO:0000256" key="1">
    <source>
        <dbReference type="SAM" id="MobiDB-lite"/>
    </source>
</evidence>
<evidence type="ECO:0000313" key="3">
    <source>
        <dbReference type="WBParaSite" id="Hba_07740"/>
    </source>
</evidence>
<dbReference type="AlphaFoldDB" id="A0A1I7WRL4"/>
<feature type="region of interest" description="Disordered" evidence="1">
    <location>
        <begin position="220"/>
        <end position="246"/>
    </location>
</feature>
<dbReference type="WBParaSite" id="Hba_07740">
    <property type="protein sequence ID" value="Hba_07740"/>
    <property type="gene ID" value="Hba_07740"/>
</dbReference>
<protein>
    <submittedName>
        <fullName evidence="3">Cytoskeleton-associated protein 5</fullName>
    </submittedName>
</protein>
<evidence type="ECO:0000313" key="2">
    <source>
        <dbReference type="Proteomes" id="UP000095283"/>
    </source>
</evidence>
<sequence length="373" mass="41603">MVKDLSDWPNGSGLKNSLNKVISKIVGTPKRSPDRFQGDNFMLKKVGKNYLNLTLKQVQRITFHINSINFNIIITQESISKIFNTTDALFCTAVAANYVREMCNLSMSCSREVEVALRYLQQVLSSKNPQLILASISAVLDAVSVHCNSKNKKIQAALVKLLQCADKTCLQPSEDISCVEMRKIVDELSKIVSIYPSSKSSTASSSNSFNNGSEGSAYCESTSPTLVSSSKTTGTTPLSSASQRSMKEPLILAEQEEHNLDELLKQLNLRKEERAEKHGQKMCEEEIQTMPDGTEVRRKKTRTVNVQQSSKHTLKWFFILMFSVAHEVNRPSDNRYTPKILGSDITISLSLFGSYALLICHAGLYRCGGWEVR</sequence>
<organism evidence="2 3">
    <name type="scientific">Heterorhabditis bacteriophora</name>
    <name type="common">Entomopathogenic nematode worm</name>
    <dbReference type="NCBI Taxonomy" id="37862"/>
    <lineage>
        <taxon>Eukaryota</taxon>
        <taxon>Metazoa</taxon>
        <taxon>Ecdysozoa</taxon>
        <taxon>Nematoda</taxon>
        <taxon>Chromadorea</taxon>
        <taxon>Rhabditida</taxon>
        <taxon>Rhabditina</taxon>
        <taxon>Rhabditomorpha</taxon>
        <taxon>Strongyloidea</taxon>
        <taxon>Heterorhabditidae</taxon>
        <taxon>Heterorhabditis</taxon>
    </lineage>
</organism>
<dbReference type="Proteomes" id="UP000095283">
    <property type="component" value="Unplaced"/>
</dbReference>
<keyword evidence="2" id="KW-1185">Reference proteome</keyword>
<feature type="compositionally biased region" description="Polar residues" evidence="1">
    <location>
        <begin position="220"/>
        <end position="244"/>
    </location>
</feature>
<accession>A0A1I7WRL4</accession>
<name>A0A1I7WRL4_HETBA</name>
<proteinExistence type="predicted"/>